<dbReference type="PANTHER" id="PTHR42470:SF2">
    <property type="match status" value="1"/>
</dbReference>
<dbReference type="InterPro" id="IPR057684">
    <property type="entry name" value="DUF7924"/>
</dbReference>
<feature type="compositionally biased region" description="Polar residues" evidence="1">
    <location>
        <begin position="89"/>
        <end position="108"/>
    </location>
</feature>
<gene>
    <name evidence="3" type="ORF">LTR24_010738</name>
</gene>
<sequence length="557" mass="63110">MTLKRSYSSSDLAATLSNFSNRKRVKCGAATKERSRSCETFVAPKTVAPGPVLRSAHEGPRSTQRNVRKRDIQSVDSEAPKKKRKKHNTQLSQSAPASITDWVSSLPNSHHEFETMAKAPSTKRPRSASDASEVSLPSDTEVESTLSRETKNSIYKNPRYPTVMASKGSFMHESSNGPLPEERDLCKRLLVETTPPPDDPVFEPQRVLRLRTLLQDRSELRVCIDLHPRLVPSAEVLALQHPHEFENLVEGHNDRWLDAVVFFRKLPQPDRTVAYPLSAFTEAERRKLGLVPECASLFTTRDGMMFPFFTCEVKCGKEALAIADRANTNSMTIALRAVVELHRQAGDVMGVHRKILGFSISHDDGIVRIYGHYPEIEGENTTYFRTSIREFSYADKNAQDRWTSYTFVRNLYTQFAPDHLQRIKEAIGRLSDPLALSVDTITASNLPSASEPDTAPLTPVTSNSDAVFVKPGPRQRLTNATMMQQLEQQRKDFMAQLEQQQRESKQQAEQQQKEAKEREAKLMAQLEQQQKEAKEQHAELMKLLKHRMMPDENSEDK</sequence>
<evidence type="ECO:0000259" key="2">
    <source>
        <dbReference type="Pfam" id="PF25545"/>
    </source>
</evidence>
<evidence type="ECO:0000313" key="4">
    <source>
        <dbReference type="Proteomes" id="UP001345013"/>
    </source>
</evidence>
<feature type="compositionally biased region" description="Basic and acidic residues" evidence="1">
    <location>
        <begin position="529"/>
        <end position="542"/>
    </location>
</feature>
<evidence type="ECO:0000313" key="3">
    <source>
        <dbReference type="EMBL" id="KAK5069076.1"/>
    </source>
</evidence>
<proteinExistence type="predicted"/>
<feature type="domain" description="DUF7924" evidence="2">
    <location>
        <begin position="212"/>
        <end position="427"/>
    </location>
</feature>
<feature type="region of interest" description="Disordered" evidence="1">
    <location>
        <begin position="496"/>
        <end position="557"/>
    </location>
</feature>
<feature type="region of interest" description="Disordered" evidence="1">
    <location>
        <begin position="444"/>
        <end position="476"/>
    </location>
</feature>
<dbReference type="EMBL" id="JAVRRG010000502">
    <property type="protein sequence ID" value="KAK5069076.1"/>
    <property type="molecule type" value="Genomic_DNA"/>
</dbReference>
<protein>
    <recommendedName>
        <fullName evidence="2">DUF7924 domain-containing protein</fullName>
    </recommendedName>
</protein>
<evidence type="ECO:0000256" key="1">
    <source>
        <dbReference type="SAM" id="MobiDB-lite"/>
    </source>
</evidence>
<organism evidence="3 4">
    <name type="scientific">Lithohypha guttulata</name>
    <dbReference type="NCBI Taxonomy" id="1690604"/>
    <lineage>
        <taxon>Eukaryota</taxon>
        <taxon>Fungi</taxon>
        <taxon>Dikarya</taxon>
        <taxon>Ascomycota</taxon>
        <taxon>Pezizomycotina</taxon>
        <taxon>Eurotiomycetes</taxon>
        <taxon>Chaetothyriomycetidae</taxon>
        <taxon>Chaetothyriales</taxon>
        <taxon>Trichomeriaceae</taxon>
        <taxon>Lithohypha</taxon>
    </lineage>
</organism>
<reference evidence="3 4" key="1">
    <citation type="submission" date="2023-08" db="EMBL/GenBank/DDBJ databases">
        <title>Black Yeasts Isolated from many extreme environments.</title>
        <authorList>
            <person name="Coleine C."/>
            <person name="Stajich J.E."/>
            <person name="Selbmann L."/>
        </authorList>
    </citation>
    <scope>NUCLEOTIDE SEQUENCE [LARGE SCALE GENOMIC DNA]</scope>
    <source>
        <strain evidence="3 4">CCFEE 5885</strain>
    </source>
</reference>
<accession>A0ABR0JUI4</accession>
<feature type="compositionally biased region" description="Polar residues" evidence="1">
    <location>
        <begin position="1"/>
        <end position="20"/>
    </location>
</feature>
<dbReference type="PANTHER" id="PTHR42470">
    <property type="entry name" value="VAST DOMAIN-CONTAINING PROTEIN"/>
    <property type="match status" value="1"/>
</dbReference>
<feature type="region of interest" description="Disordered" evidence="1">
    <location>
        <begin position="1"/>
        <end position="150"/>
    </location>
</feature>
<feature type="compositionally biased region" description="Basic and acidic residues" evidence="1">
    <location>
        <begin position="500"/>
        <end position="521"/>
    </location>
</feature>
<name>A0ABR0JUI4_9EURO</name>
<dbReference type="Proteomes" id="UP001345013">
    <property type="component" value="Unassembled WGS sequence"/>
</dbReference>
<comment type="caution">
    <text evidence="3">The sequence shown here is derived from an EMBL/GenBank/DDBJ whole genome shotgun (WGS) entry which is preliminary data.</text>
</comment>
<feature type="compositionally biased region" description="Polar residues" evidence="1">
    <location>
        <begin position="129"/>
        <end position="145"/>
    </location>
</feature>
<dbReference type="Pfam" id="PF25545">
    <property type="entry name" value="DUF7924"/>
    <property type="match status" value="1"/>
</dbReference>
<keyword evidence="4" id="KW-1185">Reference proteome</keyword>